<reference evidence="3" key="2">
    <citation type="submission" date="2008-08" db="EMBL/GenBank/DDBJ databases">
        <authorList>
            <consortium name="Diatom Consortium"/>
            <person name="Grigoriev I."/>
            <person name="Grimwood J."/>
            <person name="Kuo A."/>
            <person name="Otillar R.P."/>
            <person name="Salamov A."/>
            <person name="Detter J.C."/>
            <person name="Lindquist E."/>
            <person name="Shapiro H."/>
            <person name="Lucas S."/>
            <person name="Glavina del Rio T."/>
            <person name="Pitluck S."/>
            <person name="Rokhsar D."/>
            <person name="Bowler C."/>
        </authorList>
    </citation>
    <scope>GENOME REANNOTATION</scope>
    <source>
        <strain evidence="3">CCAP 1055/1</strain>
    </source>
</reference>
<evidence type="ECO:0000313" key="3">
    <source>
        <dbReference type="Proteomes" id="UP000000759"/>
    </source>
</evidence>
<dbReference type="GeneID" id="7201042"/>
<name>B7FZD1_PHATC</name>
<dbReference type="AlphaFoldDB" id="B7FZD1"/>
<dbReference type="PANTHER" id="PTHR43506">
    <property type="entry name" value="BIOTIN/LIPOATE A/B PROTEIN LIGASE FAMILY"/>
    <property type="match status" value="1"/>
</dbReference>
<dbReference type="SUPFAM" id="SSF55681">
    <property type="entry name" value="Class II aaRS and biotin synthetases"/>
    <property type="match status" value="1"/>
</dbReference>
<dbReference type="PROSITE" id="PS51733">
    <property type="entry name" value="BPL_LPL_CATALYTIC"/>
    <property type="match status" value="1"/>
</dbReference>
<dbReference type="Pfam" id="PF21948">
    <property type="entry name" value="LplA-B_cat"/>
    <property type="match status" value="1"/>
</dbReference>
<feature type="non-terminal residue" evidence="2">
    <location>
        <position position="1"/>
    </location>
</feature>
<evidence type="ECO:0000259" key="1">
    <source>
        <dbReference type="PROSITE" id="PS51733"/>
    </source>
</evidence>
<dbReference type="PaxDb" id="2850-Phatr12459"/>
<dbReference type="KEGG" id="pti:PHATRDRAFT_12459"/>
<accession>B7FZD1</accession>
<feature type="non-terminal residue" evidence="2">
    <location>
        <position position="179"/>
    </location>
</feature>
<dbReference type="eggNOG" id="KOG3159">
    <property type="taxonomic scope" value="Eukaryota"/>
</dbReference>
<dbReference type="STRING" id="556484.B7FZD1"/>
<protein>
    <recommendedName>
        <fullName evidence="1">BPL/LPL catalytic domain-containing protein</fullName>
    </recommendedName>
</protein>
<feature type="domain" description="BPL/LPL catalytic" evidence="1">
    <location>
        <begin position="1"/>
        <end position="158"/>
    </location>
</feature>
<keyword evidence="3" id="KW-1185">Reference proteome</keyword>
<dbReference type="RefSeq" id="XP_002180129.1">
    <property type="nucleotide sequence ID" value="XM_002180093.1"/>
</dbReference>
<gene>
    <name evidence="2" type="ORF">PHATRDRAFT_12459</name>
</gene>
<dbReference type="Gene3D" id="3.30.930.10">
    <property type="entry name" value="Bira Bifunctional Protein, Domain 2"/>
    <property type="match status" value="1"/>
</dbReference>
<dbReference type="EMBL" id="CM000611">
    <property type="protein sequence ID" value="EEC48320.1"/>
    <property type="molecule type" value="Genomic_DNA"/>
</dbReference>
<dbReference type="PANTHER" id="PTHR43506:SF1">
    <property type="entry name" value="BPL_LPL CATALYTIC DOMAIN-CONTAINING PROTEIN"/>
    <property type="match status" value="1"/>
</dbReference>
<dbReference type="InterPro" id="IPR004143">
    <property type="entry name" value="BPL_LPL_catalytic"/>
</dbReference>
<sequence>IVLGIGGKPRELLDVELVKAEGCVTIKRFSGGGTVVLDPDSIWTTVIGRNKHMPHVEAYPRPIMEWTATDVSPHSPSPIFALRENDYVLGERKMGGNAQAIVKGGWLHHTSFLWDYQPENMAYLTLPNKRPDYRGDRPHHEFLVKLHESYPHVQKIDFFRALSETCQNKFDIHNATLQE</sequence>
<dbReference type="OrthoDB" id="201621at2759"/>
<dbReference type="InterPro" id="IPR053264">
    <property type="entry name" value="Lipoate-ligase_2_inactive"/>
</dbReference>
<dbReference type="Proteomes" id="UP000000759">
    <property type="component" value="Chromosome 8"/>
</dbReference>
<reference evidence="2 3" key="1">
    <citation type="journal article" date="2008" name="Nature">
        <title>The Phaeodactylum genome reveals the evolutionary history of diatom genomes.</title>
        <authorList>
            <person name="Bowler C."/>
            <person name="Allen A.E."/>
            <person name="Badger J.H."/>
            <person name="Grimwood J."/>
            <person name="Jabbari K."/>
            <person name="Kuo A."/>
            <person name="Maheswari U."/>
            <person name="Martens C."/>
            <person name="Maumus F."/>
            <person name="Otillar R.P."/>
            <person name="Rayko E."/>
            <person name="Salamov A."/>
            <person name="Vandepoele K."/>
            <person name="Beszteri B."/>
            <person name="Gruber A."/>
            <person name="Heijde M."/>
            <person name="Katinka M."/>
            <person name="Mock T."/>
            <person name="Valentin K."/>
            <person name="Verret F."/>
            <person name="Berges J.A."/>
            <person name="Brownlee C."/>
            <person name="Cadoret J.P."/>
            <person name="Chiovitti A."/>
            <person name="Choi C.J."/>
            <person name="Coesel S."/>
            <person name="De Martino A."/>
            <person name="Detter J.C."/>
            <person name="Durkin C."/>
            <person name="Falciatore A."/>
            <person name="Fournet J."/>
            <person name="Haruta M."/>
            <person name="Huysman M.J."/>
            <person name="Jenkins B.D."/>
            <person name="Jiroutova K."/>
            <person name="Jorgensen R.E."/>
            <person name="Joubert Y."/>
            <person name="Kaplan A."/>
            <person name="Kroger N."/>
            <person name="Kroth P.G."/>
            <person name="La Roche J."/>
            <person name="Lindquist E."/>
            <person name="Lommer M."/>
            <person name="Martin-Jezequel V."/>
            <person name="Lopez P.J."/>
            <person name="Lucas S."/>
            <person name="Mangogna M."/>
            <person name="McGinnis K."/>
            <person name="Medlin L.K."/>
            <person name="Montsant A."/>
            <person name="Oudot-Le Secq M.P."/>
            <person name="Napoli C."/>
            <person name="Obornik M."/>
            <person name="Parker M.S."/>
            <person name="Petit J.L."/>
            <person name="Porcel B.M."/>
            <person name="Poulsen N."/>
            <person name="Robison M."/>
            <person name="Rychlewski L."/>
            <person name="Rynearson T.A."/>
            <person name="Schmutz J."/>
            <person name="Shapiro H."/>
            <person name="Siaut M."/>
            <person name="Stanley M."/>
            <person name="Sussman M.R."/>
            <person name="Taylor A.R."/>
            <person name="Vardi A."/>
            <person name="von Dassow P."/>
            <person name="Vyverman W."/>
            <person name="Willis A."/>
            <person name="Wyrwicz L.S."/>
            <person name="Rokhsar D.S."/>
            <person name="Weissenbach J."/>
            <person name="Armbrust E.V."/>
            <person name="Green B.R."/>
            <person name="Van de Peer Y."/>
            <person name="Grigoriev I.V."/>
        </authorList>
    </citation>
    <scope>NUCLEOTIDE SEQUENCE [LARGE SCALE GENOMIC DNA]</scope>
    <source>
        <strain evidence="2 3">CCAP 1055/1</strain>
    </source>
</reference>
<dbReference type="InParanoid" id="B7FZD1"/>
<proteinExistence type="predicted"/>
<evidence type="ECO:0000313" key="2">
    <source>
        <dbReference type="EMBL" id="EEC48320.1"/>
    </source>
</evidence>
<dbReference type="InterPro" id="IPR045864">
    <property type="entry name" value="aa-tRNA-synth_II/BPL/LPL"/>
</dbReference>
<organism evidence="2 3">
    <name type="scientific">Phaeodactylum tricornutum (strain CCAP 1055/1)</name>
    <dbReference type="NCBI Taxonomy" id="556484"/>
    <lineage>
        <taxon>Eukaryota</taxon>
        <taxon>Sar</taxon>
        <taxon>Stramenopiles</taxon>
        <taxon>Ochrophyta</taxon>
        <taxon>Bacillariophyta</taxon>
        <taxon>Bacillariophyceae</taxon>
        <taxon>Bacillariophycidae</taxon>
        <taxon>Naviculales</taxon>
        <taxon>Phaeodactylaceae</taxon>
        <taxon>Phaeodactylum</taxon>
    </lineage>
</organism>